<protein>
    <submittedName>
        <fullName evidence="2">Uncharacterized protein</fullName>
    </submittedName>
</protein>
<comment type="caution">
    <text evidence="2">The sequence shown here is derived from an EMBL/GenBank/DDBJ whole genome shotgun (WGS) entry which is preliminary data.</text>
</comment>
<dbReference type="AlphaFoldDB" id="A0A177B5X6"/>
<dbReference type="Proteomes" id="UP000078046">
    <property type="component" value="Unassembled WGS sequence"/>
</dbReference>
<gene>
    <name evidence="2" type="ORF">A3Q56_02590</name>
</gene>
<feature type="region of interest" description="Disordered" evidence="1">
    <location>
        <begin position="107"/>
        <end position="136"/>
    </location>
</feature>
<dbReference type="EMBL" id="LWCA01000248">
    <property type="protein sequence ID" value="OAF69656.1"/>
    <property type="molecule type" value="Genomic_DNA"/>
</dbReference>
<name>A0A177B5X6_9BILA</name>
<organism evidence="2 3">
    <name type="scientific">Intoshia linei</name>
    <dbReference type="NCBI Taxonomy" id="1819745"/>
    <lineage>
        <taxon>Eukaryota</taxon>
        <taxon>Metazoa</taxon>
        <taxon>Spiralia</taxon>
        <taxon>Lophotrochozoa</taxon>
        <taxon>Mesozoa</taxon>
        <taxon>Orthonectida</taxon>
        <taxon>Rhopaluridae</taxon>
        <taxon>Intoshia</taxon>
    </lineage>
</organism>
<evidence type="ECO:0000313" key="2">
    <source>
        <dbReference type="EMBL" id="OAF69656.1"/>
    </source>
</evidence>
<keyword evidence="3" id="KW-1185">Reference proteome</keyword>
<feature type="compositionally biased region" description="Polar residues" evidence="1">
    <location>
        <begin position="112"/>
        <end position="122"/>
    </location>
</feature>
<proteinExistence type="predicted"/>
<accession>A0A177B5X6</accession>
<sequence>MTLDQRTIDEFSRSVDYKTVFEEDEVEDNMNPENNAFIIMARSRPVVYMGDENLNPTRNLDSRYRYRRGFHTPKKVKFFYEKYGITISNTIRKRVYVLKKLREKEEIENNKDISSQNQSIVNPTDLIDSSIPSTSM</sequence>
<reference evidence="2 3" key="1">
    <citation type="submission" date="2016-04" db="EMBL/GenBank/DDBJ databases">
        <title>The genome of Intoshia linei affirms orthonectids as highly simplified spiralians.</title>
        <authorList>
            <person name="Mikhailov K.V."/>
            <person name="Slusarev G.S."/>
            <person name="Nikitin M.A."/>
            <person name="Logacheva M.D."/>
            <person name="Penin A."/>
            <person name="Aleoshin V."/>
            <person name="Panchin Y.V."/>
        </authorList>
    </citation>
    <scope>NUCLEOTIDE SEQUENCE [LARGE SCALE GENOMIC DNA]</scope>
    <source>
        <strain evidence="2">Intl2013</strain>
        <tissue evidence="2">Whole animal</tissue>
    </source>
</reference>
<evidence type="ECO:0000256" key="1">
    <source>
        <dbReference type="SAM" id="MobiDB-lite"/>
    </source>
</evidence>
<evidence type="ECO:0000313" key="3">
    <source>
        <dbReference type="Proteomes" id="UP000078046"/>
    </source>
</evidence>